<keyword evidence="3" id="KW-1185">Reference proteome</keyword>
<dbReference type="AlphaFoldDB" id="A0A835AWF6"/>
<feature type="domain" description="KIB1-4 beta-propeller" evidence="1">
    <location>
        <begin position="126"/>
        <end position="368"/>
    </location>
</feature>
<dbReference type="EMBL" id="JACEFO010002268">
    <property type="protein sequence ID" value="KAF8670005.1"/>
    <property type="molecule type" value="Genomic_DNA"/>
</dbReference>
<dbReference type="PANTHER" id="PTHR33165">
    <property type="entry name" value="F-BOX DOMAIN CONTAINING PROTEIN-LIKE-RELATED"/>
    <property type="match status" value="1"/>
</dbReference>
<dbReference type="OrthoDB" id="619048at2759"/>
<dbReference type="InterPro" id="IPR005174">
    <property type="entry name" value="KIB1-4_b-propeller"/>
</dbReference>
<name>A0A835AWF6_9POAL</name>
<gene>
    <name evidence="2" type="ORF">HU200_051192</name>
</gene>
<dbReference type="Proteomes" id="UP000636709">
    <property type="component" value="Unassembled WGS sequence"/>
</dbReference>
<protein>
    <recommendedName>
        <fullName evidence="1">KIB1-4 beta-propeller domain-containing protein</fullName>
    </recommendedName>
</protein>
<accession>A0A835AWF6</accession>
<evidence type="ECO:0000259" key="1">
    <source>
        <dbReference type="Pfam" id="PF03478"/>
    </source>
</evidence>
<evidence type="ECO:0000313" key="2">
    <source>
        <dbReference type="EMBL" id="KAF8670005.1"/>
    </source>
</evidence>
<reference evidence="2" key="1">
    <citation type="submission" date="2020-07" db="EMBL/GenBank/DDBJ databases">
        <title>Genome sequence and genetic diversity analysis of an under-domesticated orphan crop, white fonio (Digitaria exilis).</title>
        <authorList>
            <person name="Bennetzen J.L."/>
            <person name="Chen S."/>
            <person name="Ma X."/>
            <person name="Wang X."/>
            <person name="Yssel A.E.J."/>
            <person name="Chaluvadi S.R."/>
            <person name="Johnson M."/>
            <person name="Gangashetty P."/>
            <person name="Hamidou F."/>
            <person name="Sanogo M.D."/>
            <person name="Zwaenepoel A."/>
            <person name="Wallace J."/>
            <person name="Van De Peer Y."/>
            <person name="Van Deynze A."/>
        </authorList>
    </citation>
    <scope>NUCLEOTIDE SEQUENCE</scope>
    <source>
        <tissue evidence="2">Leaves</tissue>
    </source>
</reference>
<evidence type="ECO:0000313" key="3">
    <source>
        <dbReference type="Proteomes" id="UP000636709"/>
    </source>
</evidence>
<comment type="caution">
    <text evidence="2">The sequence shown here is derived from an EMBL/GenBank/DDBJ whole genome shotgun (WGS) entry which is preliminary data.</text>
</comment>
<sequence>MIPIWGAKRPRSCTTRVDLLCDDETMIPIWRSKQQPSPLNLGEFRRDADWANVGEGPAGLIAERLLAAGDIADYISFRAVCRQWRICSTDPRAHGILDTRFLPRQWIMLREEEEESEASPHRRRFLNTSTGCTRRLDLPELDGQDVFGPTTEGLLVLLDTDTCVLRLLNPLTRHMADLPSTSNLVTLEDLRHASCMKNLFQICGAGLADDLTIAVHFRNIKTIAITKPGDAHWTVVDRGSWFLPAMSFEGRFYCATTKAVTMVETSSADHQPPRLVTAAKLTRPFSRMMEDTVHLVDIDRKLILVDRKCNGNDHRKFEVYQVDLVAREMVPVRGLGGRAVFIGKQLALSVSPSVFPSVCADAIYLGFDDMMTGRFDRSPVHLMDGTAEPRQYHQYSIGGMPVYEPLRVDEHLSWCVTGYRVN</sequence>
<dbReference type="PANTHER" id="PTHR33165:SF89">
    <property type="entry name" value="DUF295 DOMAIN-CONTAINING PROTEIN"/>
    <property type="match status" value="1"/>
</dbReference>
<dbReference type="Pfam" id="PF03478">
    <property type="entry name" value="Beta-prop_KIB1-4"/>
    <property type="match status" value="1"/>
</dbReference>
<proteinExistence type="predicted"/>
<organism evidence="2 3">
    <name type="scientific">Digitaria exilis</name>
    <dbReference type="NCBI Taxonomy" id="1010633"/>
    <lineage>
        <taxon>Eukaryota</taxon>
        <taxon>Viridiplantae</taxon>
        <taxon>Streptophyta</taxon>
        <taxon>Embryophyta</taxon>
        <taxon>Tracheophyta</taxon>
        <taxon>Spermatophyta</taxon>
        <taxon>Magnoliopsida</taxon>
        <taxon>Liliopsida</taxon>
        <taxon>Poales</taxon>
        <taxon>Poaceae</taxon>
        <taxon>PACMAD clade</taxon>
        <taxon>Panicoideae</taxon>
        <taxon>Panicodae</taxon>
        <taxon>Paniceae</taxon>
        <taxon>Anthephorinae</taxon>
        <taxon>Digitaria</taxon>
    </lineage>
</organism>